<accession>A0A7W7PB87</accession>
<comment type="caution">
    <text evidence="4">The sequence shown here is derived from an EMBL/GenBank/DDBJ whole genome shotgun (WGS) entry which is preliminary data.</text>
</comment>
<gene>
    <name evidence="4" type="ORF">BJ976_001568</name>
</gene>
<name>A0A7W7PB87_9MICC</name>
<protein>
    <submittedName>
        <fullName evidence="4">Putative membrane protein YkoI</fullName>
    </submittedName>
</protein>
<sequence length="219" mass="21944">MADLKRTLSLSAGALLALTAVTGCGTQAENAAEDAASGAQSAAQDAASGAQSAASGAASAATSAAGAASSEMTDDDESSGAVADPDAQAAVDAVLAQHAGGTVTALDRDDDEDERWEVDVVVDDQVKELTVAADGTVTESETDDADDEDVAQAKDATVDVTAAIEAALEGRDGQVVDEVELDEDGDRLAWDISLDKADRQDADEVLVDAKTGEVVSTDG</sequence>
<dbReference type="RefSeq" id="WP_167736914.1">
    <property type="nucleotide sequence ID" value="NZ_BMLA01000002.1"/>
</dbReference>
<evidence type="ECO:0000313" key="5">
    <source>
        <dbReference type="Proteomes" id="UP000560081"/>
    </source>
</evidence>
<dbReference type="Pfam" id="PF03413">
    <property type="entry name" value="PepSY"/>
    <property type="match status" value="1"/>
</dbReference>
<feature type="compositionally biased region" description="Low complexity" evidence="1">
    <location>
        <begin position="33"/>
        <end position="70"/>
    </location>
</feature>
<keyword evidence="2" id="KW-0732">Signal</keyword>
<dbReference type="PROSITE" id="PS51257">
    <property type="entry name" value="PROKAR_LIPOPROTEIN"/>
    <property type="match status" value="1"/>
</dbReference>
<evidence type="ECO:0000313" key="4">
    <source>
        <dbReference type="EMBL" id="MBB4883217.1"/>
    </source>
</evidence>
<dbReference type="EMBL" id="JACHMC010000001">
    <property type="protein sequence ID" value="MBB4883217.1"/>
    <property type="molecule type" value="Genomic_DNA"/>
</dbReference>
<evidence type="ECO:0000256" key="1">
    <source>
        <dbReference type="SAM" id="MobiDB-lite"/>
    </source>
</evidence>
<evidence type="ECO:0000256" key="2">
    <source>
        <dbReference type="SAM" id="SignalP"/>
    </source>
</evidence>
<dbReference type="AlphaFoldDB" id="A0A7W7PB87"/>
<feature type="chain" id="PRO_5039057226" evidence="2">
    <location>
        <begin position="23"/>
        <end position="219"/>
    </location>
</feature>
<feature type="signal peptide" evidence="2">
    <location>
        <begin position="1"/>
        <end position="22"/>
    </location>
</feature>
<dbReference type="InterPro" id="IPR025711">
    <property type="entry name" value="PepSY"/>
</dbReference>
<organism evidence="4 5">
    <name type="scientific">Micrococcus flavus</name>
    <dbReference type="NCBI Taxonomy" id="384602"/>
    <lineage>
        <taxon>Bacteria</taxon>
        <taxon>Bacillati</taxon>
        <taxon>Actinomycetota</taxon>
        <taxon>Actinomycetes</taxon>
        <taxon>Micrococcales</taxon>
        <taxon>Micrococcaceae</taxon>
        <taxon>Micrococcus</taxon>
    </lineage>
</organism>
<proteinExistence type="predicted"/>
<feature type="compositionally biased region" description="Low complexity" evidence="1">
    <location>
        <begin position="81"/>
        <end position="95"/>
    </location>
</feature>
<evidence type="ECO:0000259" key="3">
    <source>
        <dbReference type="Pfam" id="PF03413"/>
    </source>
</evidence>
<reference evidence="4 5" key="1">
    <citation type="submission" date="2020-08" db="EMBL/GenBank/DDBJ databases">
        <title>Sequencing the genomes of 1000 actinobacteria strains.</title>
        <authorList>
            <person name="Klenk H.-P."/>
        </authorList>
    </citation>
    <scope>NUCLEOTIDE SEQUENCE [LARGE SCALE GENOMIC DNA]</scope>
    <source>
        <strain evidence="4 5">DSM 19079</strain>
    </source>
</reference>
<dbReference type="Proteomes" id="UP000560081">
    <property type="component" value="Unassembled WGS sequence"/>
</dbReference>
<feature type="domain" description="PepSY" evidence="3">
    <location>
        <begin position="162"/>
        <end position="217"/>
    </location>
</feature>
<dbReference type="Gene3D" id="3.10.450.40">
    <property type="match status" value="2"/>
</dbReference>
<keyword evidence="5" id="KW-1185">Reference proteome</keyword>
<feature type="region of interest" description="Disordered" evidence="1">
    <location>
        <begin position="33"/>
        <end position="95"/>
    </location>
</feature>